<dbReference type="InterPro" id="IPR019349">
    <property type="entry name" value="Ribosomal_mS35_mit"/>
</dbReference>
<sequence length="234" mass="26542">MLRTLTKNVASVTMQANARRTFMTSALMQDRPRSSQIGADRGSGASKDGLDISNLEDFKFDDSAAPGYDNLEAIREVRKYLRLIKYELPKLKAYSKPFQPPTKSQILNFRTMTYIGEANHPAAAKVVMTVKAGDLPLTDPELHKFLLLAGPRYNPHTKEIKMSCEKFQERSQNFKWLSDTLDKLVDEAKKNPEQMADLPLDLRHAEKSFKPRVKFPKEWRRPVKADTAAAVESA</sequence>
<keyword evidence="4" id="KW-1185">Reference proteome</keyword>
<comment type="caution">
    <text evidence="3">The sequence shown here is derived from an EMBL/GenBank/DDBJ whole genome shotgun (WGS) entry which is preliminary data.</text>
</comment>
<name>A0A9P6PXA8_9FUNG</name>
<proteinExistence type="predicted"/>
<reference evidence="3" key="1">
    <citation type="journal article" date="2020" name="Fungal Divers.">
        <title>Resolving the Mortierellaceae phylogeny through synthesis of multi-gene phylogenetics and phylogenomics.</title>
        <authorList>
            <person name="Vandepol N."/>
            <person name="Liber J."/>
            <person name="Desiro A."/>
            <person name="Na H."/>
            <person name="Kennedy M."/>
            <person name="Barry K."/>
            <person name="Grigoriev I.V."/>
            <person name="Miller A.N."/>
            <person name="O'Donnell K."/>
            <person name="Stajich J.E."/>
            <person name="Bonito G."/>
        </authorList>
    </citation>
    <scope>NUCLEOTIDE SEQUENCE</scope>
    <source>
        <strain evidence="3">BC1065</strain>
    </source>
</reference>
<evidence type="ECO:0000313" key="4">
    <source>
        <dbReference type="Proteomes" id="UP000807716"/>
    </source>
</evidence>
<dbReference type="Proteomes" id="UP000807716">
    <property type="component" value="Unassembled WGS sequence"/>
</dbReference>
<dbReference type="EMBL" id="JAAAJB010000504">
    <property type="protein sequence ID" value="KAG0254654.1"/>
    <property type="molecule type" value="Genomic_DNA"/>
</dbReference>
<protein>
    <submittedName>
        <fullName evidence="3">37S ribosomal protein S24, mitochondrial</fullName>
    </submittedName>
</protein>
<dbReference type="InterPro" id="IPR039848">
    <property type="entry name" value="Ribosomal_mS35_mt"/>
</dbReference>
<dbReference type="Pfam" id="PF10213">
    <property type="entry name" value="MRP-S28"/>
    <property type="match status" value="1"/>
</dbReference>
<feature type="domain" description="Small ribosomal subunit protein mS35 mitochondrial conserved" evidence="2">
    <location>
        <begin position="97"/>
        <end position="219"/>
    </location>
</feature>
<dbReference type="GO" id="GO:0032543">
    <property type="term" value="P:mitochondrial translation"/>
    <property type="evidence" value="ECO:0007669"/>
    <property type="project" value="InterPro"/>
</dbReference>
<dbReference type="GO" id="GO:0003735">
    <property type="term" value="F:structural constituent of ribosome"/>
    <property type="evidence" value="ECO:0007669"/>
    <property type="project" value="InterPro"/>
</dbReference>
<keyword evidence="3" id="KW-0687">Ribonucleoprotein</keyword>
<evidence type="ECO:0000259" key="2">
    <source>
        <dbReference type="Pfam" id="PF10213"/>
    </source>
</evidence>
<dbReference type="AlphaFoldDB" id="A0A9P6PXA8"/>
<organism evidence="3 4">
    <name type="scientific">Actinomortierella ambigua</name>
    <dbReference type="NCBI Taxonomy" id="1343610"/>
    <lineage>
        <taxon>Eukaryota</taxon>
        <taxon>Fungi</taxon>
        <taxon>Fungi incertae sedis</taxon>
        <taxon>Mucoromycota</taxon>
        <taxon>Mortierellomycotina</taxon>
        <taxon>Mortierellomycetes</taxon>
        <taxon>Mortierellales</taxon>
        <taxon>Mortierellaceae</taxon>
        <taxon>Actinomortierella</taxon>
    </lineage>
</organism>
<dbReference type="OrthoDB" id="283424at2759"/>
<keyword evidence="3" id="KW-0689">Ribosomal protein</keyword>
<evidence type="ECO:0000313" key="3">
    <source>
        <dbReference type="EMBL" id="KAG0254654.1"/>
    </source>
</evidence>
<dbReference type="PANTHER" id="PTHR13490">
    <property type="entry name" value="MITOCHONDRIAL 28S RIBOSOMAL PROTEIN S28"/>
    <property type="match status" value="1"/>
</dbReference>
<gene>
    <name evidence="3" type="primary">RSM24</name>
    <name evidence="3" type="ORF">DFQ27_006728</name>
</gene>
<feature type="region of interest" description="Disordered" evidence="1">
    <location>
        <begin position="27"/>
        <end position="48"/>
    </location>
</feature>
<dbReference type="GO" id="GO:0005763">
    <property type="term" value="C:mitochondrial small ribosomal subunit"/>
    <property type="evidence" value="ECO:0007669"/>
    <property type="project" value="TreeGrafter"/>
</dbReference>
<evidence type="ECO:0000256" key="1">
    <source>
        <dbReference type="SAM" id="MobiDB-lite"/>
    </source>
</evidence>
<dbReference type="PANTHER" id="PTHR13490:SF0">
    <property type="entry name" value="SMALL RIBOSOMAL SUBUNIT PROTEIN MS35"/>
    <property type="match status" value="1"/>
</dbReference>
<accession>A0A9P6PXA8</accession>